<reference evidence="3" key="1">
    <citation type="submission" date="2023-06" db="EMBL/GenBank/DDBJ databases">
        <authorList>
            <person name="Zhang S."/>
        </authorList>
    </citation>
    <scope>NUCLEOTIDE SEQUENCE</scope>
    <source>
        <strain evidence="3">SG2303</strain>
    </source>
</reference>
<dbReference type="Proteomes" id="UP001168540">
    <property type="component" value="Unassembled WGS sequence"/>
</dbReference>
<accession>A0ABT7XK87</accession>
<keyword evidence="4" id="KW-1185">Reference proteome</keyword>
<comment type="caution">
    <text evidence="3">The sequence shown here is derived from an EMBL/GenBank/DDBJ whole genome shotgun (WGS) entry which is preliminary data.</text>
</comment>
<evidence type="ECO:0000313" key="3">
    <source>
        <dbReference type="EMBL" id="MDN0074201.1"/>
    </source>
</evidence>
<dbReference type="RefSeq" id="WP_289828752.1">
    <property type="nucleotide sequence ID" value="NZ_JAUEDK010000005.1"/>
</dbReference>
<keyword evidence="3" id="KW-0966">Cell projection</keyword>
<feature type="domain" description="Flagellar assembly protein T middle" evidence="2">
    <location>
        <begin position="99"/>
        <end position="253"/>
    </location>
</feature>
<keyword evidence="3" id="KW-0969">Cilium</keyword>
<evidence type="ECO:0000256" key="1">
    <source>
        <dbReference type="SAM" id="SignalP"/>
    </source>
</evidence>
<dbReference type="Gene3D" id="3.40.50.10610">
    <property type="entry name" value="ABC-type transport auxiliary lipoprotein component"/>
    <property type="match status" value="1"/>
</dbReference>
<feature type="signal peptide" evidence="1">
    <location>
        <begin position="1"/>
        <end position="21"/>
    </location>
</feature>
<organism evidence="3 4">
    <name type="scientific">Crenobacter oryzisoli</name>
    <dbReference type="NCBI Taxonomy" id="3056844"/>
    <lineage>
        <taxon>Bacteria</taxon>
        <taxon>Pseudomonadati</taxon>
        <taxon>Pseudomonadota</taxon>
        <taxon>Betaproteobacteria</taxon>
        <taxon>Neisseriales</taxon>
        <taxon>Neisseriaceae</taxon>
        <taxon>Crenobacter</taxon>
    </lineage>
</organism>
<feature type="chain" id="PRO_5046234071" evidence="1">
    <location>
        <begin position="22"/>
        <end position="320"/>
    </location>
</feature>
<dbReference type="EMBL" id="JAUEDK010000005">
    <property type="protein sequence ID" value="MDN0074201.1"/>
    <property type="molecule type" value="Genomic_DNA"/>
</dbReference>
<sequence length="320" mass="34350">MKPVRLSLLLSILTLSLPVWADPPQPPAKATPAADNTEICKPVKKAVKKKAVHKVKKSHRLPAPRIVPSLVPVTPVVPFPVQSPYVDNRCGDTLPLLAAHFTVDQPAQMPDMDRLAYQLPVELASRLSARQNGHIQARAQPDVTVLPDPTITDPASGSAGARQLGWRENVRYVLAGRVIDTSVSDHGLRISILEATRYRDSGSRYEGPLSSIFDSGVLYRATERQFDAEFWLYDTATGAVLATDRVHKVAKGKVLPPQPAPFGSVAFWQSDYGRVVDSALTEAVDKIGRQLACPSAPSGVGLTPAGGTSVSALPANPAIK</sequence>
<proteinExistence type="predicted"/>
<name>A0ABT7XK87_9NEIS</name>
<keyword evidence="1" id="KW-0732">Signal</keyword>
<gene>
    <name evidence="3" type="ORF">QU481_04765</name>
</gene>
<evidence type="ECO:0000313" key="4">
    <source>
        <dbReference type="Proteomes" id="UP001168540"/>
    </source>
</evidence>
<dbReference type="Pfam" id="PF16539">
    <property type="entry name" value="FlgT_M"/>
    <property type="match status" value="1"/>
</dbReference>
<protein>
    <submittedName>
        <fullName evidence="3">Flagella assembly protein FlgT middle domain-containing protein</fullName>
    </submittedName>
</protein>
<keyword evidence="3" id="KW-0282">Flagellum</keyword>
<evidence type="ECO:0000259" key="2">
    <source>
        <dbReference type="Pfam" id="PF16539"/>
    </source>
</evidence>
<dbReference type="InterPro" id="IPR032386">
    <property type="entry name" value="FlgT_M"/>
</dbReference>